<proteinExistence type="predicted"/>
<sequence>FVSAGHAKLSFQGGEWRIVDNNSTNGTFVNGKRVKNHKLNFGDLVYIMGYKMIVGSCFIAFNNPDGTLSLQTTKLKPFIPQVPEPSDE</sequence>
<comment type="caution">
    <text evidence="2">The sequence shown here is derived from an EMBL/GenBank/DDBJ whole genome shotgun (WGS) entry which is preliminary data.</text>
</comment>
<name>A0ABU3XH22_9BACI</name>
<dbReference type="Gene3D" id="2.60.200.20">
    <property type="match status" value="1"/>
</dbReference>
<evidence type="ECO:0000313" key="3">
    <source>
        <dbReference type="Proteomes" id="UP001287282"/>
    </source>
</evidence>
<dbReference type="CDD" id="cd00060">
    <property type="entry name" value="FHA"/>
    <property type="match status" value="1"/>
</dbReference>
<accession>A0ABU3XH22</accession>
<protein>
    <submittedName>
        <fullName evidence="2">FHA domain-containing protein</fullName>
    </submittedName>
</protein>
<dbReference type="EMBL" id="JAWJBA010000415">
    <property type="protein sequence ID" value="MDV2687186.1"/>
    <property type="molecule type" value="Genomic_DNA"/>
</dbReference>
<organism evidence="2 3">
    <name type="scientific">Alkalihalophilus lindianensis</name>
    <dbReference type="NCBI Taxonomy" id="1630542"/>
    <lineage>
        <taxon>Bacteria</taxon>
        <taxon>Bacillati</taxon>
        <taxon>Bacillota</taxon>
        <taxon>Bacilli</taxon>
        <taxon>Bacillales</taxon>
        <taxon>Bacillaceae</taxon>
        <taxon>Alkalihalophilus</taxon>
    </lineage>
</organism>
<reference evidence="2 3" key="1">
    <citation type="submission" date="2023-10" db="EMBL/GenBank/DDBJ databases">
        <title>Screening of Alkalihalobacillus lindianensis BZ-TG-R113 and Its Alleviation of Salt Stress on Rapeseed Growth.</title>
        <authorList>
            <person name="Zhao B."/>
            <person name="Guo T."/>
        </authorList>
    </citation>
    <scope>NUCLEOTIDE SEQUENCE [LARGE SCALE GENOMIC DNA]</scope>
    <source>
        <strain evidence="2 3">BZ-TG-R113</strain>
    </source>
</reference>
<dbReference type="PROSITE" id="PS50006">
    <property type="entry name" value="FHA_DOMAIN"/>
    <property type="match status" value="1"/>
</dbReference>
<feature type="non-terminal residue" evidence="2">
    <location>
        <position position="1"/>
    </location>
</feature>
<feature type="non-terminal residue" evidence="2">
    <location>
        <position position="88"/>
    </location>
</feature>
<gene>
    <name evidence="2" type="ORF">RYX56_22840</name>
</gene>
<dbReference type="Pfam" id="PF00498">
    <property type="entry name" value="FHA"/>
    <property type="match status" value="1"/>
</dbReference>
<dbReference type="RefSeq" id="WP_317124187.1">
    <property type="nucleotide sequence ID" value="NZ_JAWJBA010000415.1"/>
</dbReference>
<dbReference type="InterPro" id="IPR000253">
    <property type="entry name" value="FHA_dom"/>
</dbReference>
<evidence type="ECO:0000259" key="1">
    <source>
        <dbReference type="PROSITE" id="PS50006"/>
    </source>
</evidence>
<dbReference type="InterPro" id="IPR008984">
    <property type="entry name" value="SMAD_FHA_dom_sf"/>
</dbReference>
<dbReference type="SUPFAM" id="SSF49879">
    <property type="entry name" value="SMAD/FHA domain"/>
    <property type="match status" value="1"/>
</dbReference>
<keyword evidence="3" id="KW-1185">Reference proteome</keyword>
<evidence type="ECO:0000313" key="2">
    <source>
        <dbReference type="EMBL" id="MDV2687186.1"/>
    </source>
</evidence>
<dbReference type="Proteomes" id="UP001287282">
    <property type="component" value="Unassembled WGS sequence"/>
</dbReference>
<feature type="domain" description="FHA" evidence="1">
    <location>
        <begin position="1"/>
        <end position="34"/>
    </location>
</feature>